<dbReference type="CDD" id="cd00801">
    <property type="entry name" value="INT_P4_C"/>
    <property type="match status" value="1"/>
</dbReference>
<evidence type="ECO:0000256" key="1">
    <source>
        <dbReference type="ARBA" id="ARBA00008857"/>
    </source>
</evidence>
<dbReference type="InterPro" id="IPR050808">
    <property type="entry name" value="Phage_Integrase"/>
</dbReference>
<proteinExistence type="inferred from homology"/>
<dbReference type="Pfam" id="PF00589">
    <property type="entry name" value="Phage_integrase"/>
    <property type="match status" value="1"/>
</dbReference>
<dbReference type="Gene3D" id="3.30.160.390">
    <property type="entry name" value="Integrase, DNA-binding domain"/>
    <property type="match status" value="1"/>
</dbReference>
<dbReference type="InterPro" id="IPR004107">
    <property type="entry name" value="Integrase_SAM-like_N"/>
</dbReference>
<evidence type="ECO:0000313" key="9">
    <source>
        <dbReference type="Proteomes" id="UP000190989"/>
    </source>
</evidence>
<protein>
    <submittedName>
        <fullName evidence="8">Integrase</fullName>
    </submittedName>
</protein>
<dbReference type="InterPro" id="IPR044068">
    <property type="entry name" value="CB"/>
</dbReference>
<evidence type="ECO:0000256" key="4">
    <source>
        <dbReference type="ARBA" id="ARBA00023172"/>
    </source>
</evidence>
<evidence type="ECO:0000256" key="3">
    <source>
        <dbReference type="ARBA" id="ARBA00023125"/>
    </source>
</evidence>
<dbReference type="STRING" id="428990.SAMN06295987_101413"/>
<evidence type="ECO:0000256" key="2">
    <source>
        <dbReference type="ARBA" id="ARBA00022908"/>
    </source>
</evidence>
<dbReference type="Gene3D" id="1.10.150.130">
    <property type="match status" value="1"/>
</dbReference>
<organism evidence="8 9">
    <name type="scientific">Novosphingobium mathurense</name>
    <dbReference type="NCBI Taxonomy" id="428990"/>
    <lineage>
        <taxon>Bacteria</taxon>
        <taxon>Pseudomonadati</taxon>
        <taxon>Pseudomonadota</taxon>
        <taxon>Alphaproteobacteria</taxon>
        <taxon>Sphingomonadales</taxon>
        <taxon>Sphingomonadaceae</taxon>
        <taxon>Novosphingobium</taxon>
    </lineage>
</organism>
<keyword evidence="3 5" id="KW-0238">DNA-binding</keyword>
<dbReference type="InterPro" id="IPR002104">
    <property type="entry name" value="Integrase_catalytic"/>
</dbReference>
<dbReference type="Pfam" id="PF13356">
    <property type="entry name" value="Arm-DNA-bind_3"/>
    <property type="match status" value="1"/>
</dbReference>
<evidence type="ECO:0000259" key="7">
    <source>
        <dbReference type="PROSITE" id="PS51900"/>
    </source>
</evidence>
<keyword evidence="4" id="KW-0233">DNA recombination</keyword>
<dbReference type="RefSeq" id="WP_079729323.1">
    <property type="nucleotide sequence ID" value="NZ_FVZE01000001.1"/>
</dbReference>
<dbReference type="InterPro" id="IPR025166">
    <property type="entry name" value="Integrase_DNA_bind_dom"/>
</dbReference>
<dbReference type="InterPro" id="IPR010998">
    <property type="entry name" value="Integrase_recombinase_N"/>
</dbReference>
<evidence type="ECO:0000259" key="6">
    <source>
        <dbReference type="PROSITE" id="PS51898"/>
    </source>
</evidence>
<accession>A0A1U6GTQ1</accession>
<dbReference type="Pfam" id="PF14659">
    <property type="entry name" value="Phage_int_SAM_3"/>
    <property type="match status" value="1"/>
</dbReference>
<dbReference type="GO" id="GO:0003677">
    <property type="term" value="F:DNA binding"/>
    <property type="evidence" value="ECO:0007669"/>
    <property type="project" value="UniProtKB-UniRule"/>
</dbReference>
<feature type="domain" description="Tyr recombinase" evidence="6">
    <location>
        <begin position="224"/>
        <end position="422"/>
    </location>
</feature>
<dbReference type="InterPro" id="IPR011010">
    <property type="entry name" value="DNA_brk_join_enz"/>
</dbReference>
<dbReference type="AlphaFoldDB" id="A0A1U6GTQ1"/>
<dbReference type="PANTHER" id="PTHR30629">
    <property type="entry name" value="PROPHAGE INTEGRASE"/>
    <property type="match status" value="1"/>
</dbReference>
<dbReference type="Gene3D" id="1.10.443.10">
    <property type="entry name" value="Intergrase catalytic core"/>
    <property type="match status" value="1"/>
</dbReference>
<evidence type="ECO:0000313" key="8">
    <source>
        <dbReference type="EMBL" id="SLJ86905.1"/>
    </source>
</evidence>
<dbReference type="EMBL" id="FVZE01000001">
    <property type="protein sequence ID" value="SLJ86905.1"/>
    <property type="molecule type" value="Genomic_DNA"/>
</dbReference>
<dbReference type="GO" id="GO:0015074">
    <property type="term" value="P:DNA integration"/>
    <property type="evidence" value="ECO:0007669"/>
    <property type="project" value="UniProtKB-KW"/>
</dbReference>
<dbReference type="PROSITE" id="PS51900">
    <property type="entry name" value="CB"/>
    <property type="match status" value="1"/>
</dbReference>
<dbReference type="PANTHER" id="PTHR30629:SF2">
    <property type="entry name" value="PROPHAGE INTEGRASE INTS-RELATED"/>
    <property type="match status" value="1"/>
</dbReference>
<keyword evidence="9" id="KW-1185">Reference proteome</keyword>
<comment type="similarity">
    <text evidence="1">Belongs to the 'phage' integrase family.</text>
</comment>
<dbReference type="Proteomes" id="UP000190989">
    <property type="component" value="Unassembled WGS sequence"/>
</dbReference>
<dbReference type="GO" id="GO:0006310">
    <property type="term" value="P:DNA recombination"/>
    <property type="evidence" value="ECO:0007669"/>
    <property type="project" value="UniProtKB-KW"/>
</dbReference>
<dbReference type="PROSITE" id="PS51898">
    <property type="entry name" value="TYR_RECOMBINASE"/>
    <property type="match status" value="1"/>
</dbReference>
<reference evidence="9" key="1">
    <citation type="submission" date="2017-02" db="EMBL/GenBank/DDBJ databases">
        <authorList>
            <person name="Varghese N."/>
            <person name="Submissions S."/>
        </authorList>
    </citation>
    <scope>NUCLEOTIDE SEQUENCE [LARGE SCALE GENOMIC DNA]</scope>
    <source>
        <strain evidence="9">SM117</strain>
    </source>
</reference>
<sequence length="448" mass="49692">MPTGTISKRSVDAANPESKDWLLWDDDLPGFGLKVTPAGGKVYVFQYRLARPGQAERTPARRYTIGKHGKLTPDQARKRAKDLAALVAQGIDPRQQEIDAIAAEDEAARVAAEQARLEGELAFENVAATWLDHYENEKGRRPSSVRQAKLVVNNHLKPRLQGKPMPHISRSDLQPVIDAIPAKQRGMRRSVFAYASILFGWAHKRGDIPDNPLASMVKPQAPKARDRVLDDAELVFVWQASAKLTDPFGPFFRLLILTGQRRSEVAAINWAELDRSTATWTIPADRAKNDVAHIVPLSKPVIAELDQLALAEQIKAEEEKPDGKRWPKSGFALTTTGRTPISGITKAKNALDAAISEAREKQPLPAWRIHDLRRTLATGFQRMGVRFEVTEAVLNHVSGAKSGVAGIYQRHDWHDEKRAALESWAAHIEAIVSKKQKDSKVVPIRAAL</sequence>
<name>A0A1U6GTQ1_9SPHN</name>
<dbReference type="SUPFAM" id="SSF56349">
    <property type="entry name" value="DNA breaking-rejoining enzymes"/>
    <property type="match status" value="1"/>
</dbReference>
<dbReference type="InterPro" id="IPR038488">
    <property type="entry name" value="Integrase_DNA-bd_sf"/>
</dbReference>
<feature type="domain" description="Core-binding (CB)" evidence="7">
    <location>
        <begin position="121"/>
        <end position="203"/>
    </location>
</feature>
<keyword evidence="2" id="KW-0229">DNA integration</keyword>
<dbReference type="InterPro" id="IPR013762">
    <property type="entry name" value="Integrase-like_cat_sf"/>
</dbReference>
<evidence type="ECO:0000256" key="5">
    <source>
        <dbReference type="PROSITE-ProRule" id="PRU01248"/>
    </source>
</evidence>
<gene>
    <name evidence="8" type="ORF">SAMN06295987_101413</name>
</gene>